<keyword evidence="2" id="KW-0472">Membrane</keyword>
<organism evidence="4 5">
    <name type="scientific">Acanthaster planci</name>
    <name type="common">Crown-of-thorns starfish</name>
    <dbReference type="NCBI Taxonomy" id="133434"/>
    <lineage>
        <taxon>Eukaryota</taxon>
        <taxon>Metazoa</taxon>
        <taxon>Echinodermata</taxon>
        <taxon>Eleutherozoa</taxon>
        <taxon>Asterozoa</taxon>
        <taxon>Asteroidea</taxon>
        <taxon>Valvatacea</taxon>
        <taxon>Valvatida</taxon>
        <taxon>Acanthasteridae</taxon>
        <taxon>Acanthaster</taxon>
    </lineage>
</organism>
<evidence type="ECO:0000256" key="1">
    <source>
        <dbReference type="ARBA" id="ARBA00007033"/>
    </source>
</evidence>
<dbReference type="GeneID" id="110978450"/>
<keyword evidence="2" id="KW-0812">Transmembrane</keyword>
<dbReference type="OMA" id="WELAMNG"/>
<evidence type="ECO:0000313" key="4">
    <source>
        <dbReference type="Proteomes" id="UP000694845"/>
    </source>
</evidence>
<evidence type="ECO:0000256" key="2">
    <source>
        <dbReference type="SAM" id="Phobius"/>
    </source>
</evidence>
<dbReference type="Pfam" id="PF03407">
    <property type="entry name" value="Nucleotid_trans"/>
    <property type="match status" value="1"/>
</dbReference>
<dbReference type="KEGG" id="aplc:110978450"/>
<dbReference type="InterPro" id="IPR052636">
    <property type="entry name" value="UDP-D-xylose:L-fucose_XylT"/>
</dbReference>
<dbReference type="PANTHER" id="PTHR47032">
    <property type="entry name" value="UDP-D-XYLOSE:L-FUCOSE ALPHA-1,3-D-XYLOSYLTRANSFERASE-RELATED"/>
    <property type="match status" value="1"/>
</dbReference>
<evidence type="ECO:0000259" key="3">
    <source>
        <dbReference type="Pfam" id="PF03407"/>
    </source>
</evidence>
<feature type="domain" description="Nucleotide-diphospho-sugar transferase" evidence="3">
    <location>
        <begin position="132"/>
        <end position="330"/>
    </location>
</feature>
<dbReference type="InterPro" id="IPR029044">
    <property type="entry name" value="Nucleotide-diphossugar_trans"/>
</dbReference>
<keyword evidence="2" id="KW-1133">Transmembrane helix</keyword>
<accession>A0A8B7Y9V3</accession>
<dbReference type="Proteomes" id="UP000694845">
    <property type="component" value="Unplaced"/>
</dbReference>
<dbReference type="InterPro" id="IPR005069">
    <property type="entry name" value="Nucl-diP-sugar_transferase"/>
</dbReference>
<gene>
    <name evidence="5" type="primary">LOC110978450</name>
</gene>
<feature type="transmembrane region" description="Helical" evidence="2">
    <location>
        <begin position="6"/>
        <end position="26"/>
    </location>
</feature>
<dbReference type="RefSeq" id="XP_022089155.1">
    <property type="nucleotide sequence ID" value="XM_022233463.1"/>
</dbReference>
<dbReference type="PANTHER" id="PTHR47032:SF1">
    <property type="entry name" value="UDP-D-XYLOSE:L-FUCOSE ALPHA-1,3-D-XYLOSYLTRANSFERASE-RELATED"/>
    <property type="match status" value="1"/>
</dbReference>
<protein>
    <submittedName>
        <fullName evidence="5">UDP-D-xylose:L-fucose alpha-1,3-D-xylosyltransferase 1-like</fullName>
    </submittedName>
</protein>
<keyword evidence="4" id="KW-1185">Reference proteome</keyword>
<comment type="similarity">
    <text evidence="1">Belongs to the glycosyltransferase 77 family.</text>
</comment>
<sequence>MLRKTVFWVFTSFSAVCVYWQIILAFRKYEVGRVALIKSVAGRAEYVGAKTSSSGHEAVHNVSLPSASASHKSPSWELAMNGTSTSYAHSLSCTQEDIERWSGTIVLVTTNAGFLDVTENMLESVKRARACPSITIIAEDELSYQILTKRMKSQRGLHVQRSDLGATESKSLMFDSPQYTQFVRRRPHYVLSLLEKGRDVLFVDSDTFWFKDPFEDLQGNFDIAMHNEKDNVAAFCDGFAYYRRTNNTLRFVREWVRLLNSHTWLPDQRIMNQMISEKRVPGLKIKTLNETNYPDGRKYFHWVGWREKHNDTTVLHLTFVKGHDAKVKKLKEFGWWLI</sequence>
<dbReference type="OrthoDB" id="1712432at2759"/>
<proteinExistence type="inferred from homology"/>
<dbReference type="GO" id="GO:0016757">
    <property type="term" value="F:glycosyltransferase activity"/>
    <property type="evidence" value="ECO:0007669"/>
    <property type="project" value="TreeGrafter"/>
</dbReference>
<reference evidence="5" key="1">
    <citation type="submission" date="2025-08" db="UniProtKB">
        <authorList>
            <consortium name="RefSeq"/>
        </authorList>
    </citation>
    <scope>IDENTIFICATION</scope>
</reference>
<dbReference type="SUPFAM" id="SSF53448">
    <property type="entry name" value="Nucleotide-diphospho-sugar transferases"/>
    <property type="match status" value="1"/>
</dbReference>
<dbReference type="GO" id="GO:0005794">
    <property type="term" value="C:Golgi apparatus"/>
    <property type="evidence" value="ECO:0007669"/>
    <property type="project" value="TreeGrafter"/>
</dbReference>
<dbReference type="AlphaFoldDB" id="A0A8B7Y9V3"/>
<evidence type="ECO:0000313" key="5">
    <source>
        <dbReference type="RefSeq" id="XP_022089155.1"/>
    </source>
</evidence>
<name>A0A8B7Y9V3_ACAPL</name>